<dbReference type="InterPro" id="IPR017937">
    <property type="entry name" value="Thioredoxin_CS"/>
</dbReference>
<evidence type="ECO:0000256" key="1">
    <source>
        <dbReference type="ARBA" id="ARBA00020570"/>
    </source>
</evidence>
<evidence type="ECO:0000256" key="3">
    <source>
        <dbReference type="PIRNR" id="PIRNR000077"/>
    </source>
</evidence>
<dbReference type="PIRSF" id="PIRSF000077">
    <property type="entry name" value="Thioredoxin"/>
    <property type="match status" value="1"/>
</dbReference>
<dbReference type="SUPFAM" id="SSF52833">
    <property type="entry name" value="Thioredoxin-like"/>
    <property type="match status" value="1"/>
</dbReference>
<protein>
    <recommendedName>
        <fullName evidence="1 3">Thioredoxin</fullName>
    </recommendedName>
</protein>
<reference evidence="7 8" key="1">
    <citation type="submission" date="2014-06" db="EMBL/GenBank/DDBJ databases">
        <authorList>
            <consortium name="DOE Joint Genome Institute"/>
            <person name="Kuo A."/>
            <person name="Kohler A."/>
            <person name="Nagy L.G."/>
            <person name="Floudas D."/>
            <person name="Copeland A."/>
            <person name="Barry K.W."/>
            <person name="Cichocki N."/>
            <person name="Veneault-Fourrey C."/>
            <person name="LaButti K."/>
            <person name="Lindquist E.A."/>
            <person name="Lipzen A."/>
            <person name="Lundell T."/>
            <person name="Morin E."/>
            <person name="Murat C."/>
            <person name="Sun H."/>
            <person name="Tunlid A."/>
            <person name="Henrissat B."/>
            <person name="Grigoriev I.V."/>
            <person name="Hibbett D.S."/>
            <person name="Martin F."/>
            <person name="Nordberg H.P."/>
            <person name="Cantor M.N."/>
            <person name="Hua S.X."/>
        </authorList>
    </citation>
    <scope>NUCLEOTIDE SEQUENCE [LARGE SCALE GENOMIC DNA]</scope>
    <source>
        <strain evidence="7 8">ATCC 200175</strain>
    </source>
</reference>
<feature type="active site" description="Nucleophile" evidence="4">
    <location>
        <position position="31"/>
    </location>
</feature>
<feature type="site" description="Contributes to redox potential value" evidence="4">
    <location>
        <position position="33"/>
    </location>
</feature>
<dbReference type="CDD" id="cd02947">
    <property type="entry name" value="TRX_family"/>
    <property type="match status" value="1"/>
</dbReference>
<organism evidence="7 8">
    <name type="scientific">Paxillus involutus ATCC 200175</name>
    <dbReference type="NCBI Taxonomy" id="664439"/>
    <lineage>
        <taxon>Eukaryota</taxon>
        <taxon>Fungi</taxon>
        <taxon>Dikarya</taxon>
        <taxon>Basidiomycota</taxon>
        <taxon>Agaricomycotina</taxon>
        <taxon>Agaricomycetes</taxon>
        <taxon>Agaricomycetidae</taxon>
        <taxon>Boletales</taxon>
        <taxon>Paxilineae</taxon>
        <taxon>Paxillaceae</taxon>
        <taxon>Paxillus</taxon>
    </lineage>
</organism>
<feature type="site" description="Deprotonates C-terminal active site Cys" evidence="4">
    <location>
        <position position="25"/>
    </location>
</feature>
<reference evidence="8" key="2">
    <citation type="submission" date="2015-01" db="EMBL/GenBank/DDBJ databases">
        <title>Evolutionary Origins and Diversification of the Mycorrhizal Mutualists.</title>
        <authorList>
            <consortium name="DOE Joint Genome Institute"/>
            <consortium name="Mycorrhizal Genomics Consortium"/>
            <person name="Kohler A."/>
            <person name="Kuo A."/>
            <person name="Nagy L.G."/>
            <person name="Floudas D."/>
            <person name="Copeland A."/>
            <person name="Barry K.W."/>
            <person name="Cichocki N."/>
            <person name="Veneault-Fourrey C."/>
            <person name="LaButti K."/>
            <person name="Lindquist E.A."/>
            <person name="Lipzen A."/>
            <person name="Lundell T."/>
            <person name="Morin E."/>
            <person name="Murat C."/>
            <person name="Riley R."/>
            <person name="Ohm R."/>
            <person name="Sun H."/>
            <person name="Tunlid A."/>
            <person name="Henrissat B."/>
            <person name="Grigoriev I.V."/>
            <person name="Hibbett D.S."/>
            <person name="Martin F."/>
        </authorList>
    </citation>
    <scope>NUCLEOTIDE SEQUENCE [LARGE SCALE GENOMIC DNA]</scope>
    <source>
        <strain evidence="8">ATCC 200175</strain>
    </source>
</reference>
<dbReference type="FunFam" id="3.40.30.10:FF:000245">
    <property type="entry name" value="Thioredoxin"/>
    <property type="match status" value="1"/>
</dbReference>
<dbReference type="OrthoDB" id="2121326at2759"/>
<dbReference type="Proteomes" id="UP000053647">
    <property type="component" value="Unassembled WGS sequence"/>
</dbReference>
<dbReference type="InterPro" id="IPR013766">
    <property type="entry name" value="Thioredoxin_domain"/>
</dbReference>
<evidence type="ECO:0000313" key="8">
    <source>
        <dbReference type="Proteomes" id="UP000053647"/>
    </source>
</evidence>
<evidence type="ECO:0000256" key="4">
    <source>
        <dbReference type="PIRSR" id="PIRSR000077-1"/>
    </source>
</evidence>
<evidence type="ECO:0000256" key="5">
    <source>
        <dbReference type="PIRSR" id="PIRSR000077-4"/>
    </source>
</evidence>
<proteinExistence type="inferred from homology"/>
<feature type="disulfide bond" description="Redox-active" evidence="5">
    <location>
        <begin position="31"/>
        <end position="34"/>
    </location>
</feature>
<dbReference type="Gene3D" id="3.40.30.10">
    <property type="entry name" value="Glutaredoxin"/>
    <property type="match status" value="1"/>
</dbReference>
<evidence type="ECO:0000256" key="2">
    <source>
        <dbReference type="ARBA" id="ARBA00023157"/>
    </source>
</evidence>
<accession>A0A0C9U3A9</accession>
<dbReference type="InterPro" id="IPR005746">
    <property type="entry name" value="Thioredoxin"/>
</dbReference>
<name>A0A0C9U3A9_PAXIN</name>
<feature type="site" description="Contributes to redox potential value" evidence="4">
    <location>
        <position position="32"/>
    </location>
</feature>
<keyword evidence="5" id="KW-0676">Redox-active center</keyword>
<dbReference type="HOGENOM" id="CLU_090389_14_0_1"/>
<feature type="active site" description="Nucleophile" evidence="4">
    <location>
        <position position="34"/>
    </location>
</feature>
<dbReference type="PANTHER" id="PTHR46115">
    <property type="entry name" value="THIOREDOXIN-LIKE PROTEIN 1"/>
    <property type="match status" value="1"/>
</dbReference>
<keyword evidence="8" id="KW-1185">Reference proteome</keyword>
<dbReference type="EMBL" id="KN819348">
    <property type="protein sequence ID" value="KIJ13771.1"/>
    <property type="molecule type" value="Genomic_DNA"/>
</dbReference>
<evidence type="ECO:0000259" key="6">
    <source>
        <dbReference type="PROSITE" id="PS51352"/>
    </source>
</evidence>
<evidence type="ECO:0000313" key="7">
    <source>
        <dbReference type="EMBL" id="KIJ13771.1"/>
    </source>
</evidence>
<dbReference type="PROSITE" id="PS51352">
    <property type="entry name" value="THIOREDOXIN_2"/>
    <property type="match status" value="1"/>
</dbReference>
<dbReference type="PRINTS" id="PR00421">
    <property type="entry name" value="THIOREDOXIN"/>
</dbReference>
<feature type="domain" description="Thioredoxin" evidence="6">
    <location>
        <begin position="1"/>
        <end position="107"/>
    </location>
</feature>
<dbReference type="AlphaFoldDB" id="A0A0C9U3A9"/>
<gene>
    <name evidence="7" type="ORF">PAXINDRAFT_170094</name>
</gene>
<dbReference type="GO" id="GO:0015035">
    <property type="term" value="F:protein-disulfide reductase activity"/>
    <property type="evidence" value="ECO:0007669"/>
    <property type="project" value="InterPro"/>
</dbReference>
<dbReference type="PROSITE" id="PS00194">
    <property type="entry name" value="THIOREDOXIN_1"/>
    <property type="match status" value="1"/>
</dbReference>
<dbReference type="Pfam" id="PF00085">
    <property type="entry name" value="Thioredoxin"/>
    <property type="match status" value="1"/>
</dbReference>
<keyword evidence="2 5" id="KW-1015">Disulfide bond</keyword>
<comment type="similarity">
    <text evidence="3">Belongs to the thioredoxin family.</text>
</comment>
<sequence length="110" mass="12089">MPAEDIKSKAHFDELINSGKTIFIDFHATWCGPCKVISPLFQKLSNEHQGDNVAFYKVDIDDQAEIAQEVAITAMPTFKVYKDGALVGNLIGANQSRLTELVGEHAPKTV</sequence>
<dbReference type="InterPro" id="IPR036249">
    <property type="entry name" value="Thioredoxin-like_sf"/>
</dbReference>